<dbReference type="GO" id="GO:0005634">
    <property type="term" value="C:nucleus"/>
    <property type="evidence" value="ECO:0007669"/>
    <property type="project" value="UniProtKB-SubCell"/>
</dbReference>
<evidence type="ECO:0000256" key="4">
    <source>
        <dbReference type="ARBA" id="ARBA00023125"/>
    </source>
</evidence>
<dbReference type="GO" id="GO:0006351">
    <property type="term" value="P:DNA-templated transcription"/>
    <property type="evidence" value="ECO:0007669"/>
    <property type="project" value="InterPro"/>
</dbReference>
<protein>
    <recommendedName>
        <fullName evidence="8">BZIP domain-containing protein</fullName>
    </recommendedName>
</protein>
<evidence type="ECO:0000256" key="7">
    <source>
        <dbReference type="SAM" id="MobiDB-lite"/>
    </source>
</evidence>
<evidence type="ECO:0000259" key="8">
    <source>
        <dbReference type="PROSITE" id="PS50217"/>
    </source>
</evidence>
<keyword evidence="3" id="KW-0805">Transcription regulation</keyword>
<feature type="compositionally biased region" description="Basic and acidic residues" evidence="7">
    <location>
        <begin position="299"/>
        <end position="308"/>
    </location>
</feature>
<keyword evidence="6" id="KW-0539">Nucleus</keyword>
<keyword evidence="10" id="KW-1185">Reference proteome</keyword>
<dbReference type="GO" id="GO:0000978">
    <property type="term" value="F:RNA polymerase II cis-regulatory region sequence-specific DNA binding"/>
    <property type="evidence" value="ECO:0007669"/>
    <property type="project" value="TreeGrafter"/>
</dbReference>
<sequence>MESPQMYDNNQNNLPMAANTKPTTNGANAANNNNTITINANLKNDHVNGGLTNGTALLQKQIQQHPQQLLQQQQQIQQVVQHYTQNDLEELTNPEISLDLANFIDDQFRSEQEQFAFFNKIVPAAINAGANVVNGNALPNSEAAKALQQARFQQRQNPQNPLQYIPGCVTGEDGSNSENASIKEEPVEPIELRRLQQLTANGQFLNGNYQFPNGNSNGTTFTSLTPASVLHHQQHVPTGKFPTHAAAHLTSFQKLNKNLVSRKNSLKNVDKGTEEYRRRRERNNIAVRKSREKAKKRAHDVEKKMKDLQKENESLRRCDEEKTNVILLYNQVFMRLSNHSNPEIKQIVSLELNSMNMQCDQGMNMQNSLLHNSYLTKDT</sequence>
<evidence type="ECO:0000256" key="1">
    <source>
        <dbReference type="ARBA" id="ARBA00004123"/>
    </source>
</evidence>
<dbReference type="Pfam" id="PF07716">
    <property type="entry name" value="bZIP_2"/>
    <property type="match status" value="1"/>
</dbReference>
<feature type="region of interest" description="Disordered" evidence="7">
    <location>
        <begin position="289"/>
        <end position="308"/>
    </location>
</feature>
<dbReference type="SUPFAM" id="SSF57959">
    <property type="entry name" value="Leucine zipper domain"/>
    <property type="match status" value="1"/>
</dbReference>
<dbReference type="AlphaFoldDB" id="A0A9J6BE35"/>
<evidence type="ECO:0000256" key="3">
    <source>
        <dbReference type="ARBA" id="ARBA00023015"/>
    </source>
</evidence>
<dbReference type="Gene3D" id="1.20.5.170">
    <property type="match status" value="1"/>
</dbReference>
<dbReference type="InterPro" id="IPR031106">
    <property type="entry name" value="C/EBP"/>
</dbReference>
<dbReference type="PROSITE" id="PS50217">
    <property type="entry name" value="BZIP"/>
    <property type="match status" value="1"/>
</dbReference>
<dbReference type="InterPro" id="IPR046347">
    <property type="entry name" value="bZIP_sf"/>
</dbReference>
<evidence type="ECO:0000256" key="2">
    <source>
        <dbReference type="ARBA" id="ARBA00006951"/>
    </source>
</evidence>
<organism evidence="9 10">
    <name type="scientific">Polypedilum vanderplanki</name>
    <name type="common">Sleeping chironomid midge</name>
    <dbReference type="NCBI Taxonomy" id="319348"/>
    <lineage>
        <taxon>Eukaryota</taxon>
        <taxon>Metazoa</taxon>
        <taxon>Ecdysozoa</taxon>
        <taxon>Arthropoda</taxon>
        <taxon>Hexapoda</taxon>
        <taxon>Insecta</taxon>
        <taxon>Pterygota</taxon>
        <taxon>Neoptera</taxon>
        <taxon>Endopterygota</taxon>
        <taxon>Diptera</taxon>
        <taxon>Nematocera</taxon>
        <taxon>Chironomoidea</taxon>
        <taxon>Chironomidae</taxon>
        <taxon>Chironominae</taxon>
        <taxon>Polypedilum</taxon>
        <taxon>Polypedilum</taxon>
    </lineage>
</organism>
<feature type="compositionally biased region" description="Low complexity" evidence="7">
    <location>
        <begin position="17"/>
        <end position="31"/>
    </location>
</feature>
<dbReference type="PANTHER" id="PTHR23334:SF69">
    <property type="entry name" value="CCAAT_ENHANCER-BINDING PROTEIN GAMMA"/>
    <property type="match status" value="1"/>
</dbReference>
<feature type="domain" description="BZIP" evidence="8">
    <location>
        <begin position="273"/>
        <end position="317"/>
    </location>
</feature>
<evidence type="ECO:0000313" key="9">
    <source>
        <dbReference type="EMBL" id="KAG5667864.1"/>
    </source>
</evidence>
<feature type="compositionally biased region" description="Basic residues" evidence="7">
    <location>
        <begin position="289"/>
        <end position="298"/>
    </location>
</feature>
<keyword evidence="5" id="KW-0804">Transcription</keyword>
<name>A0A9J6BE35_POLVA</name>
<dbReference type="PANTHER" id="PTHR23334">
    <property type="entry name" value="CCAAT/ENHANCER BINDING PROTEIN"/>
    <property type="match status" value="1"/>
</dbReference>
<comment type="similarity">
    <text evidence="2">Belongs to the bZIP family. C/EBP subfamily.</text>
</comment>
<comment type="subcellular location">
    <subcellularLocation>
        <location evidence="1">Nucleus</location>
    </subcellularLocation>
</comment>
<evidence type="ECO:0000256" key="6">
    <source>
        <dbReference type="ARBA" id="ARBA00023242"/>
    </source>
</evidence>
<proteinExistence type="inferred from homology"/>
<dbReference type="OrthoDB" id="10032067at2759"/>
<keyword evidence="4" id="KW-0238">DNA-binding</keyword>
<comment type="caution">
    <text evidence="9">The sequence shown here is derived from an EMBL/GenBank/DDBJ whole genome shotgun (WGS) entry which is preliminary data.</text>
</comment>
<dbReference type="SMART" id="SM00338">
    <property type="entry name" value="BRLZ"/>
    <property type="match status" value="1"/>
</dbReference>
<reference evidence="9" key="1">
    <citation type="submission" date="2021-03" db="EMBL/GenBank/DDBJ databases">
        <title>Chromosome level genome of the anhydrobiotic midge Polypedilum vanderplanki.</title>
        <authorList>
            <person name="Yoshida Y."/>
            <person name="Kikawada T."/>
            <person name="Gusev O."/>
        </authorList>
    </citation>
    <scope>NUCLEOTIDE SEQUENCE</scope>
    <source>
        <strain evidence="9">NIAS01</strain>
        <tissue evidence="9">Whole body or cell culture</tissue>
    </source>
</reference>
<dbReference type="InterPro" id="IPR004827">
    <property type="entry name" value="bZIP"/>
</dbReference>
<dbReference type="EMBL" id="JADBJN010000004">
    <property type="protein sequence ID" value="KAG5667864.1"/>
    <property type="molecule type" value="Genomic_DNA"/>
</dbReference>
<accession>A0A9J6BE35</accession>
<dbReference type="GO" id="GO:0000981">
    <property type="term" value="F:DNA-binding transcription factor activity, RNA polymerase II-specific"/>
    <property type="evidence" value="ECO:0007669"/>
    <property type="project" value="TreeGrafter"/>
</dbReference>
<feature type="compositionally biased region" description="Polar residues" evidence="7">
    <location>
        <begin position="1"/>
        <end position="14"/>
    </location>
</feature>
<gene>
    <name evidence="9" type="ORF">PVAND_015833</name>
</gene>
<evidence type="ECO:0000256" key="5">
    <source>
        <dbReference type="ARBA" id="ARBA00023163"/>
    </source>
</evidence>
<dbReference type="Proteomes" id="UP001107558">
    <property type="component" value="Chromosome 4"/>
</dbReference>
<feature type="region of interest" description="Disordered" evidence="7">
    <location>
        <begin position="1"/>
        <end position="31"/>
    </location>
</feature>
<evidence type="ECO:0000313" key="10">
    <source>
        <dbReference type="Proteomes" id="UP001107558"/>
    </source>
</evidence>